<dbReference type="InterPro" id="IPR013087">
    <property type="entry name" value="Znf_C2H2_type"/>
</dbReference>
<dbReference type="Pfam" id="PF00096">
    <property type="entry name" value="zf-C2H2"/>
    <property type="match status" value="2"/>
</dbReference>
<dbReference type="FunFam" id="3.30.160.60:FF:000295">
    <property type="entry name" value="zinc finger protein 19"/>
    <property type="match status" value="1"/>
</dbReference>
<keyword evidence="10" id="KW-1185">Reference proteome</keyword>
<sequence length="182" mass="21522">MAHACDLCNRIFSYPFFLKLHYRSHTGEKPYQCEFCKKLFSHEAHLIVHNQIHIQKEQYVCELCNDTFLQKSSLQEHTEMHKDERKDEACLIDGLPSENGLDRQNVTLRQEKQNTCIICNDIFSKECDLNRHFLAHKDAKPHSSDKKCGEQLSKKFKLSVRNRVRNTQRYFICDTRGKAFLK</sequence>
<dbReference type="PANTHER" id="PTHR16515">
    <property type="entry name" value="PR DOMAIN ZINC FINGER PROTEIN"/>
    <property type="match status" value="1"/>
</dbReference>
<reference evidence="9 10" key="1">
    <citation type="journal article" date="2019" name="Sci. Rep.">
        <title>Orb-weaving spider Araneus ventricosus genome elucidates the spidroin gene catalogue.</title>
        <authorList>
            <person name="Kono N."/>
            <person name="Nakamura H."/>
            <person name="Ohtoshi R."/>
            <person name="Moran D.A.P."/>
            <person name="Shinohara A."/>
            <person name="Yoshida Y."/>
            <person name="Fujiwara M."/>
            <person name="Mori M."/>
            <person name="Tomita M."/>
            <person name="Arakawa K."/>
        </authorList>
    </citation>
    <scope>NUCLEOTIDE SEQUENCE [LARGE SCALE GENOMIC DNA]</scope>
</reference>
<dbReference type="SUPFAM" id="SSF57667">
    <property type="entry name" value="beta-beta-alpha zinc fingers"/>
    <property type="match status" value="2"/>
</dbReference>
<comment type="subcellular location">
    <subcellularLocation>
        <location evidence="1">Nucleus</location>
    </subcellularLocation>
</comment>
<name>A0A4Y2MJP4_ARAVE</name>
<gene>
    <name evidence="9" type="primary">ZNF45_46</name>
    <name evidence="9" type="ORF">AVEN_206708_1</name>
</gene>
<feature type="domain" description="C2H2-type" evidence="8">
    <location>
        <begin position="31"/>
        <end position="58"/>
    </location>
</feature>
<evidence type="ECO:0000256" key="3">
    <source>
        <dbReference type="ARBA" id="ARBA00022737"/>
    </source>
</evidence>
<evidence type="ECO:0000256" key="6">
    <source>
        <dbReference type="ARBA" id="ARBA00023242"/>
    </source>
</evidence>
<dbReference type="Gene3D" id="3.30.160.60">
    <property type="entry name" value="Classic Zinc Finger"/>
    <property type="match status" value="4"/>
</dbReference>
<feature type="domain" description="C2H2-type" evidence="8">
    <location>
        <begin position="3"/>
        <end position="30"/>
    </location>
</feature>
<evidence type="ECO:0000256" key="7">
    <source>
        <dbReference type="PROSITE-ProRule" id="PRU00042"/>
    </source>
</evidence>
<dbReference type="GO" id="GO:0008270">
    <property type="term" value="F:zinc ion binding"/>
    <property type="evidence" value="ECO:0007669"/>
    <property type="project" value="UniProtKB-KW"/>
</dbReference>
<dbReference type="OrthoDB" id="8685330at2759"/>
<evidence type="ECO:0000256" key="4">
    <source>
        <dbReference type="ARBA" id="ARBA00022771"/>
    </source>
</evidence>
<dbReference type="InterPro" id="IPR050331">
    <property type="entry name" value="Zinc_finger"/>
</dbReference>
<dbReference type="GO" id="GO:0010468">
    <property type="term" value="P:regulation of gene expression"/>
    <property type="evidence" value="ECO:0007669"/>
    <property type="project" value="TreeGrafter"/>
</dbReference>
<accession>A0A4Y2MJP4</accession>
<keyword evidence="2" id="KW-0479">Metal-binding</keyword>
<dbReference type="SMART" id="SM00355">
    <property type="entry name" value="ZnF_C2H2"/>
    <property type="match status" value="4"/>
</dbReference>
<dbReference type="GO" id="GO:0005634">
    <property type="term" value="C:nucleus"/>
    <property type="evidence" value="ECO:0007669"/>
    <property type="project" value="UniProtKB-SubCell"/>
</dbReference>
<evidence type="ECO:0000256" key="2">
    <source>
        <dbReference type="ARBA" id="ARBA00022723"/>
    </source>
</evidence>
<dbReference type="InterPro" id="IPR036236">
    <property type="entry name" value="Znf_C2H2_sf"/>
</dbReference>
<dbReference type="Proteomes" id="UP000499080">
    <property type="component" value="Unassembled WGS sequence"/>
</dbReference>
<dbReference type="PANTHER" id="PTHR16515:SF66">
    <property type="entry name" value="C2H2-TYPE DOMAIN-CONTAINING PROTEIN"/>
    <property type="match status" value="1"/>
</dbReference>
<evidence type="ECO:0000313" key="9">
    <source>
        <dbReference type="EMBL" id="GBN26893.1"/>
    </source>
</evidence>
<keyword evidence="5" id="KW-0862">Zinc</keyword>
<evidence type="ECO:0000313" key="10">
    <source>
        <dbReference type="Proteomes" id="UP000499080"/>
    </source>
</evidence>
<keyword evidence="3" id="KW-0677">Repeat</keyword>
<organism evidence="9 10">
    <name type="scientific">Araneus ventricosus</name>
    <name type="common">Orbweaver spider</name>
    <name type="synonym">Epeira ventricosa</name>
    <dbReference type="NCBI Taxonomy" id="182803"/>
    <lineage>
        <taxon>Eukaryota</taxon>
        <taxon>Metazoa</taxon>
        <taxon>Ecdysozoa</taxon>
        <taxon>Arthropoda</taxon>
        <taxon>Chelicerata</taxon>
        <taxon>Arachnida</taxon>
        <taxon>Araneae</taxon>
        <taxon>Araneomorphae</taxon>
        <taxon>Entelegynae</taxon>
        <taxon>Araneoidea</taxon>
        <taxon>Araneidae</taxon>
        <taxon>Araneus</taxon>
    </lineage>
</organism>
<feature type="non-terminal residue" evidence="9">
    <location>
        <position position="182"/>
    </location>
</feature>
<evidence type="ECO:0000259" key="8">
    <source>
        <dbReference type="PROSITE" id="PS50157"/>
    </source>
</evidence>
<dbReference type="AlphaFoldDB" id="A0A4Y2MJP4"/>
<feature type="domain" description="C2H2-type" evidence="8">
    <location>
        <begin position="114"/>
        <end position="141"/>
    </location>
</feature>
<evidence type="ECO:0000256" key="1">
    <source>
        <dbReference type="ARBA" id="ARBA00004123"/>
    </source>
</evidence>
<proteinExistence type="predicted"/>
<dbReference type="PROSITE" id="PS50157">
    <property type="entry name" value="ZINC_FINGER_C2H2_2"/>
    <property type="match status" value="4"/>
</dbReference>
<keyword evidence="4 7" id="KW-0863">Zinc-finger</keyword>
<keyword evidence="6" id="KW-0539">Nucleus</keyword>
<evidence type="ECO:0000256" key="5">
    <source>
        <dbReference type="ARBA" id="ARBA00022833"/>
    </source>
</evidence>
<comment type="caution">
    <text evidence="9">The sequence shown here is derived from an EMBL/GenBank/DDBJ whole genome shotgun (WGS) entry which is preliminary data.</text>
</comment>
<dbReference type="PROSITE" id="PS00028">
    <property type="entry name" value="ZINC_FINGER_C2H2_1"/>
    <property type="match status" value="4"/>
</dbReference>
<feature type="domain" description="C2H2-type" evidence="8">
    <location>
        <begin position="59"/>
        <end position="86"/>
    </location>
</feature>
<protein>
    <submittedName>
        <fullName evidence="9">Zinc finger protein 45</fullName>
    </submittedName>
</protein>
<dbReference type="EMBL" id="BGPR01282355">
    <property type="protein sequence ID" value="GBN26893.1"/>
    <property type="molecule type" value="Genomic_DNA"/>
</dbReference>